<dbReference type="PANTHER" id="PTHR46566:SF2">
    <property type="entry name" value="ATP-DEPENDENT 6-PHOSPHOFRUCTOKINASE ISOZYME 2"/>
    <property type="match status" value="1"/>
</dbReference>
<dbReference type="PROSITE" id="PS00584">
    <property type="entry name" value="PFKB_KINASES_2"/>
    <property type="match status" value="1"/>
</dbReference>
<dbReference type="InterPro" id="IPR002173">
    <property type="entry name" value="Carboh/pur_kinase_PfkB_CS"/>
</dbReference>
<dbReference type="Proteomes" id="UP000218366">
    <property type="component" value="Unassembled WGS sequence"/>
</dbReference>
<sequence>MPGAPDSFHLMLGGLSRSLGVELILDSSGPALAHCDNLDALLLKPSLSELEALTGRKLADEAAEEAAARGLIARGFARAILVSLGSRGALLVTTNHAIRFPEISVPVRSTVGAGDAILAAVTLALSLGWTWEEAVRLGIAAGAAALAAPGTSLARREDVERLHGAPIAAPLRLLATAAQSPGLNAIEPSREGRPSARRPSASPRSPPQSFRRLQLGQAGLGSPYRPGSRSIRSPRFASSLRPAEGCSARRACRRRRP</sequence>
<dbReference type="OrthoDB" id="9801219at2"/>
<dbReference type="AlphaFoldDB" id="A0A2A4B145"/>
<name>A0A2A4B145_9SPHN</name>
<accession>A0A2A4B145</accession>
<organism evidence="5 6">
    <name type="scientific">Sphingomonas spermidinifaciens</name>
    <dbReference type="NCBI Taxonomy" id="1141889"/>
    <lineage>
        <taxon>Bacteria</taxon>
        <taxon>Pseudomonadati</taxon>
        <taxon>Pseudomonadota</taxon>
        <taxon>Alphaproteobacteria</taxon>
        <taxon>Sphingomonadales</taxon>
        <taxon>Sphingomonadaceae</taxon>
        <taxon>Sphingomonas</taxon>
    </lineage>
</organism>
<keyword evidence="2" id="KW-0418">Kinase</keyword>
<protein>
    <recommendedName>
        <fullName evidence="4">Carbohydrate kinase PfkB domain-containing protein</fullName>
    </recommendedName>
</protein>
<dbReference type="Gene3D" id="3.40.1190.20">
    <property type="match status" value="1"/>
</dbReference>
<gene>
    <name evidence="5" type="ORF">COC42_11885</name>
</gene>
<dbReference type="EMBL" id="NWMW01000002">
    <property type="protein sequence ID" value="PCD02161.1"/>
    <property type="molecule type" value="Genomic_DNA"/>
</dbReference>
<comment type="caution">
    <text evidence="5">The sequence shown here is derived from an EMBL/GenBank/DDBJ whole genome shotgun (WGS) entry which is preliminary data.</text>
</comment>
<keyword evidence="1" id="KW-0808">Transferase</keyword>
<evidence type="ECO:0000256" key="1">
    <source>
        <dbReference type="ARBA" id="ARBA00022679"/>
    </source>
</evidence>
<proteinExistence type="predicted"/>
<keyword evidence="6" id="KW-1185">Reference proteome</keyword>
<feature type="domain" description="Carbohydrate kinase PfkB" evidence="4">
    <location>
        <begin position="21"/>
        <end position="153"/>
    </location>
</feature>
<dbReference type="SUPFAM" id="SSF53613">
    <property type="entry name" value="Ribokinase-like"/>
    <property type="match status" value="1"/>
</dbReference>
<evidence type="ECO:0000313" key="5">
    <source>
        <dbReference type="EMBL" id="PCD02161.1"/>
    </source>
</evidence>
<evidence type="ECO:0000313" key="6">
    <source>
        <dbReference type="Proteomes" id="UP000218366"/>
    </source>
</evidence>
<feature type="region of interest" description="Disordered" evidence="3">
    <location>
        <begin position="183"/>
        <end position="257"/>
    </location>
</feature>
<dbReference type="Pfam" id="PF00294">
    <property type="entry name" value="PfkB"/>
    <property type="match status" value="1"/>
</dbReference>
<feature type="compositionally biased region" description="Low complexity" evidence="3">
    <location>
        <begin position="197"/>
        <end position="212"/>
    </location>
</feature>
<reference evidence="5 6" key="1">
    <citation type="submission" date="2017-09" db="EMBL/GenBank/DDBJ databases">
        <title>Sphingomonas spermidinifaciens 9NM-10, whole genome shotgun sequence.</title>
        <authorList>
            <person name="Feng G."/>
            <person name="Zhu H."/>
        </authorList>
    </citation>
    <scope>NUCLEOTIDE SEQUENCE [LARGE SCALE GENOMIC DNA]</scope>
    <source>
        <strain evidence="5 6">9NM-10</strain>
    </source>
</reference>
<evidence type="ECO:0000256" key="3">
    <source>
        <dbReference type="SAM" id="MobiDB-lite"/>
    </source>
</evidence>
<dbReference type="InterPro" id="IPR011611">
    <property type="entry name" value="PfkB_dom"/>
</dbReference>
<dbReference type="GO" id="GO:0005829">
    <property type="term" value="C:cytosol"/>
    <property type="evidence" value="ECO:0007669"/>
    <property type="project" value="TreeGrafter"/>
</dbReference>
<dbReference type="PANTHER" id="PTHR46566">
    <property type="entry name" value="1-PHOSPHOFRUCTOKINASE-RELATED"/>
    <property type="match status" value="1"/>
</dbReference>
<dbReference type="InterPro" id="IPR029056">
    <property type="entry name" value="Ribokinase-like"/>
</dbReference>
<dbReference type="GO" id="GO:0003872">
    <property type="term" value="F:6-phosphofructokinase activity"/>
    <property type="evidence" value="ECO:0007669"/>
    <property type="project" value="TreeGrafter"/>
</dbReference>
<evidence type="ECO:0000256" key="2">
    <source>
        <dbReference type="ARBA" id="ARBA00022777"/>
    </source>
</evidence>
<evidence type="ECO:0000259" key="4">
    <source>
        <dbReference type="Pfam" id="PF00294"/>
    </source>
</evidence>